<name>A0A0F8ZE64_9ZZZZ</name>
<protein>
    <submittedName>
        <fullName evidence="1">Uncharacterized protein</fullName>
    </submittedName>
</protein>
<evidence type="ECO:0000313" key="1">
    <source>
        <dbReference type="EMBL" id="KKK92033.1"/>
    </source>
</evidence>
<sequence length="65" mass="7206">MAENNNVNSNITHVTIVEGLISQVTGHLEAINPQTDVQKVLKADVQEEIAGFRDIGLFELRKAFE</sequence>
<comment type="caution">
    <text evidence="1">The sequence shown here is derived from an EMBL/GenBank/DDBJ whole genome shotgun (WGS) entry which is preliminary data.</text>
</comment>
<organism evidence="1">
    <name type="scientific">marine sediment metagenome</name>
    <dbReference type="NCBI Taxonomy" id="412755"/>
    <lineage>
        <taxon>unclassified sequences</taxon>
        <taxon>metagenomes</taxon>
        <taxon>ecological metagenomes</taxon>
    </lineage>
</organism>
<dbReference type="EMBL" id="LAZR01048392">
    <property type="protein sequence ID" value="KKK92033.1"/>
    <property type="molecule type" value="Genomic_DNA"/>
</dbReference>
<reference evidence="1" key="1">
    <citation type="journal article" date="2015" name="Nature">
        <title>Complex archaea that bridge the gap between prokaryotes and eukaryotes.</title>
        <authorList>
            <person name="Spang A."/>
            <person name="Saw J.H."/>
            <person name="Jorgensen S.L."/>
            <person name="Zaremba-Niedzwiedzka K."/>
            <person name="Martijn J."/>
            <person name="Lind A.E."/>
            <person name="van Eijk R."/>
            <person name="Schleper C."/>
            <person name="Guy L."/>
            <person name="Ettema T.J."/>
        </authorList>
    </citation>
    <scope>NUCLEOTIDE SEQUENCE</scope>
</reference>
<accession>A0A0F8ZE64</accession>
<dbReference type="AlphaFoldDB" id="A0A0F8ZE64"/>
<proteinExistence type="predicted"/>
<gene>
    <name evidence="1" type="ORF">LCGC14_2706960</name>
</gene>